<evidence type="ECO:0000256" key="1">
    <source>
        <dbReference type="ARBA" id="ARBA00004571"/>
    </source>
</evidence>
<name>A0A3B0TU68_9ZZZZ</name>
<comment type="subcellular location">
    <subcellularLocation>
        <location evidence="1">Cell outer membrane</location>
        <topology evidence="1">Multi-pass membrane protein</topology>
    </subcellularLocation>
</comment>
<dbReference type="GO" id="GO:0009279">
    <property type="term" value="C:cell outer membrane"/>
    <property type="evidence" value="ECO:0007669"/>
    <property type="project" value="UniProtKB-SubCell"/>
</dbReference>
<sequence>MKKNCCDNWLTFKKLWATKTFLSMRLTFYVLLLATIQSIAIDSYAQATKLNLSLSNTSVKQVLSEIEDVSEFYFLYNSKIVDVERKVDVKFKNKKIDEALDLLFKDTPVSYNIVDRQIVLSSIESMGTNSLRAQQQKTITGKVTDEAGQPLPGVTVVVKGTTQGTITDTDGNFLFADVPGDATLVFSFVGMRTQEIVVGNQAIINLTLVESTIGIDEVVAIGYGTQKKANLTGAVGMATSERLENRPIASTGMGLQGVIPNLNISIRNGDPTTAAIYNIRGYASINGGSPLILVDGVPMALERINPNDIASVSVLKDASAAAVYGARAAFGVILVETKKGKGKLNITLSTEQSMAKPIFMIDPVTDPYVFVTARNTASKRTKGVNGYDDNYVEGTKRWVENPTFENEWGVVNGVLRYYGNNDYQHKVITDFAPQQKYGMTISGASEKASYYVSFGFLNKDGYLRNSEKNERFKRYNILMKADFKVNDWLSLDEKITFDSQVSDKPHSYNWDVDINSVTRVGPVTPIRFPDLPYYIEPGDHDKYAPYIGMYFDAYPKILPPYLEQGGRTTFTINDIWLTQGITLTPLKGLKIRSDFSYNTYFRNYQDVASKVEMVTSDLTRVPMITNGFSLNDWIKNQTNYNQYYVFNAYAEYTLEQFAGHYLKAMVGFNQEWGRNTYIRAQANTLITPLITDLNATTGTQQTWGGKSHAFLRGVFYRLNYIYKDKYLLEANGRYDGTSRFPKDSRFGFFPSFSVGWRISNENFMGATRGWLDNLKLRASYGALGNQLLGSNYYPYIPTMGSGVSNYMMSSAGRIPYVSAAGLVSPSLTWETVATQNLGLDITLLGQKLDISADIYTRDTKNMLMKVEYPDLLGTSAPDANAADLRTKGWELSVTWRDKISQDWQYGLNLALSDNQAEITKYDNPTGALSAYYVGQKIGEIWGYVTEGIFQTNDEVASHADQSQLGFNWREGDIKYADLNNDGKINAGNRTLADPGDRKVIGNAAPRYSFGINSDVSYKNWTLNLFFQGLFRDYLPYNSNWVEFYPYQSGIVQKYYLTETWSEDNRDAYFAAPSLATSDKKNIQPQSRYVQNAAYVRLKNLTLNYNLPQGLVSKAGLSRVQVYLSGMNLWEYTKMHKPLDPESVFTLEQEYYLQRIYTLGAKITF</sequence>
<dbReference type="InterPro" id="IPR037066">
    <property type="entry name" value="Plug_dom_sf"/>
</dbReference>
<keyword evidence="5" id="KW-0998">Cell outer membrane</keyword>
<dbReference type="InterPro" id="IPR039426">
    <property type="entry name" value="TonB-dep_rcpt-like"/>
</dbReference>
<keyword evidence="2" id="KW-0813">Transport</keyword>
<dbReference type="InterPro" id="IPR008969">
    <property type="entry name" value="CarboxyPept-like_regulatory"/>
</dbReference>
<dbReference type="InterPro" id="IPR012910">
    <property type="entry name" value="Plug_dom"/>
</dbReference>
<protein>
    <submittedName>
        <fullName evidence="7">Outer membrane TonB-dependent transporter, utilization system for glycans and polysaccharides (PUL), SusC family</fullName>
    </submittedName>
</protein>
<evidence type="ECO:0000313" key="7">
    <source>
        <dbReference type="EMBL" id="VAW17982.1"/>
    </source>
</evidence>
<dbReference type="PROSITE" id="PS52016">
    <property type="entry name" value="TONB_DEPENDENT_REC_3"/>
    <property type="match status" value="1"/>
</dbReference>
<evidence type="ECO:0000256" key="4">
    <source>
        <dbReference type="ARBA" id="ARBA00023136"/>
    </source>
</evidence>
<dbReference type="NCBIfam" id="TIGR04056">
    <property type="entry name" value="OMP_RagA_SusC"/>
    <property type="match status" value="1"/>
</dbReference>
<dbReference type="SUPFAM" id="SSF56935">
    <property type="entry name" value="Porins"/>
    <property type="match status" value="1"/>
</dbReference>
<evidence type="ECO:0000259" key="6">
    <source>
        <dbReference type="SMART" id="SM00965"/>
    </source>
</evidence>
<dbReference type="InterPro" id="IPR036942">
    <property type="entry name" value="Beta-barrel_TonB_sf"/>
</dbReference>
<dbReference type="InterPro" id="IPR023996">
    <property type="entry name" value="TonB-dep_OMP_SusC/RagA"/>
</dbReference>
<dbReference type="Pfam" id="PF07715">
    <property type="entry name" value="Plug"/>
    <property type="match status" value="1"/>
</dbReference>
<dbReference type="Pfam" id="PF07660">
    <property type="entry name" value="STN"/>
    <property type="match status" value="1"/>
</dbReference>
<dbReference type="InterPro" id="IPR011662">
    <property type="entry name" value="Secretin/TonB_short_N"/>
</dbReference>
<dbReference type="EMBL" id="UOEP01000080">
    <property type="protein sequence ID" value="VAW17982.1"/>
    <property type="molecule type" value="Genomic_DNA"/>
</dbReference>
<proteinExistence type="predicted"/>
<dbReference type="NCBIfam" id="TIGR04057">
    <property type="entry name" value="SusC_RagA_signa"/>
    <property type="match status" value="1"/>
</dbReference>
<dbReference type="Pfam" id="PF13715">
    <property type="entry name" value="CarbopepD_reg_2"/>
    <property type="match status" value="1"/>
</dbReference>
<dbReference type="Gene3D" id="2.170.130.10">
    <property type="entry name" value="TonB-dependent receptor, plug domain"/>
    <property type="match status" value="1"/>
</dbReference>
<accession>A0A3B0TU68</accession>
<evidence type="ECO:0000256" key="3">
    <source>
        <dbReference type="ARBA" id="ARBA00022692"/>
    </source>
</evidence>
<dbReference type="SMART" id="SM00965">
    <property type="entry name" value="STN"/>
    <property type="match status" value="1"/>
</dbReference>
<keyword evidence="4" id="KW-0472">Membrane</keyword>
<reference evidence="7" key="1">
    <citation type="submission" date="2018-06" db="EMBL/GenBank/DDBJ databases">
        <authorList>
            <person name="Zhirakovskaya E."/>
        </authorList>
    </citation>
    <scope>NUCLEOTIDE SEQUENCE</scope>
</reference>
<organism evidence="7">
    <name type="scientific">hydrothermal vent metagenome</name>
    <dbReference type="NCBI Taxonomy" id="652676"/>
    <lineage>
        <taxon>unclassified sequences</taxon>
        <taxon>metagenomes</taxon>
        <taxon>ecological metagenomes</taxon>
    </lineage>
</organism>
<evidence type="ECO:0000256" key="2">
    <source>
        <dbReference type="ARBA" id="ARBA00022448"/>
    </source>
</evidence>
<dbReference type="Gene3D" id="2.60.40.1120">
    <property type="entry name" value="Carboxypeptidase-like, regulatory domain"/>
    <property type="match status" value="1"/>
</dbReference>
<dbReference type="InterPro" id="IPR023997">
    <property type="entry name" value="TonB-dep_OMP_SusC/RagA_CS"/>
</dbReference>
<feature type="domain" description="Secretin/TonB short N-terminal" evidence="6">
    <location>
        <begin position="72"/>
        <end position="123"/>
    </location>
</feature>
<evidence type="ECO:0000256" key="5">
    <source>
        <dbReference type="ARBA" id="ARBA00023237"/>
    </source>
</evidence>
<keyword evidence="3" id="KW-0812">Transmembrane</keyword>
<dbReference type="FunFam" id="2.60.40.1120:FF:000003">
    <property type="entry name" value="Outer membrane protein Omp121"/>
    <property type="match status" value="1"/>
</dbReference>
<dbReference type="AlphaFoldDB" id="A0A3B0TU68"/>
<dbReference type="SUPFAM" id="SSF49464">
    <property type="entry name" value="Carboxypeptidase regulatory domain-like"/>
    <property type="match status" value="1"/>
</dbReference>
<gene>
    <name evidence="7" type="ORF">MNBD_BACTEROID01-2111</name>
</gene>
<dbReference type="Gene3D" id="2.40.170.20">
    <property type="entry name" value="TonB-dependent receptor, beta-barrel domain"/>
    <property type="match status" value="1"/>
</dbReference>